<evidence type="ECO:0000259" key="6">
    <source>
        <dbReference type="PROSITE" id="PS50123"/>
    </source>
</evidence>
<dbReference type="Gene3D" id="3.40.50.150">
    <property type="entry name" value="Vaccinia Virus protein VP39"/>
    <property type="match status" value="1"/>
</dbReference>
<evidence type="ECO:0000313" key="8">
    <source>
        <dbReference type="Proteomes" id="UP000436483"/>
    </source>
</evidence>
<reference evidence="7 8" key="2">
    <citation type="submission" date="2020-01" db="EMBL/GenBank/DDBJ databases">
        <title>Microvirga sp. nov., an arsenate reduction bacterium isolated from Tibet hotspring sediments.</title>
        <authorList>
            <person name="Xian W.-D."/>
            <person name="Li W.-J."/>
        </authorList>
    </citation>
    <scope>NUCLEOTIDE SEQUENCE [LARGE SCALE GENOMIC DNA]</scope>
    <source>
        <strain evidence="7 8">KCTC 23863</strain>
    </source>
</reference>
<sequence length="284" mass="32109">MTELEFETLRVFLKARSGLALSPDKRYLVESRLASVCTRFKIESLSRLIWEIKSGRSQAVENATIEAMTTNETFFFRDKAPFDLFQDVLLPRFIKERAASRRLRIWCAAASTGQEPYSLAMLLKEASARMPGWQIDIVATDISNEVLEKARAGIYNQFEVQRGLPIRLLVKYFTQKGDQWQIASDIRSMVDFRYLNLIEDFGRLGPFDIVYCRNVLIYFDTQTKADVLRRIAQQMPPDGALVLGASETILGITDALTLDPSYRGLYGKSASVSGASRPALVGIR</sequence>
<dbReference type="Pfam" id="PF03705">
    <property type="entry name" value="CheR_N"/>
    <property type="match status" value="1"/>
</dbReference>
<dbReference type="PANTHER" id="PTHR24422">
    <property type="entry name" value="CHEMOTAXIS PROTEIN METHYLTRANSFERASE"/>
    <property type="match status" value="1"/>
</dbReference>
<dbReference type="AlphaFoldDB" id="A0A7X3SP28"/>
<protein>
    <recommendedName>
        <fullName evidence="2">protein-glutamate O-methyltransferase</fullName>
        <ecNumber evidence="2">2.1.1.80</ecNumber>
    </recommendedName>
</protein>
<dbReference type="InterPro" id="IPR050903">
    <property type="entry name" value="Bact_Chemotaxis_MeTrfase"/>
</dbReference>
<proteinExistence type="predicted"/>
<dbReference type="PANTHER" id="PTHR24422:SF21">
    <property type="entry name" value="CHEMOTAXIS PROTEIN METHYLTRANSFERASE 1"/>
    <property type="match status" value="1"/>
</dbReference>
<gene>
    <name evidence="7" type="ORF">GR328_09505</name>
</gene>
<dbReference type="Pfam" id="PF01739">
    <property type="entry name" value="CheR"/>
    <property type="match status" value="1"/>
</dbReference>
<evidence type="ECO:0000313" key="7">
    <source>
        <dbReference type="EMBL" id="MXQ11689.1"/>
    </source>
</evidence>
<keyword evidence="4" id="KW-0808">Transferase</keyword>
<comment type="catalytic activity">
    <reaction evidence="1">
        <text>L-glutamyl-[protein] + S-adenosyl-L-methionine = [protein]-L-glutamate 5-O-methyl ester + S-adenosyl-L-homocysteine</text>
        <dbReference type="Rhea" id="RHEA:24452"/>
        <dbReference type="Rhea" id="RHEA-COMP:10208"/>
        <dbReference type="Rhea" id="RHEA-COMP:10311"/>
        <dbReference type="ChEBI" id="CHEBI:29973"/>
        <dbReference type="ChEBI" id="CHEBI:57856"/>
        <dbReference type="ChEBI" id="CHEBI:59789"/>
        <dbReference type="ChEBI" id="CHEBI:82795"/>
        <dbReference type="EC" id="2.1.1.80"/>
    </reaction>
</comment>
<evidence type="ECO:0000256" key="4">
    <source>
        <dbReference type="ARBA" id="ARBA00022679"/>
    </source>
</evidence>
<dbReference type="InterPro" id="IPR022641">
    <property type="entry name" value="CheR_N"/>
</dbReference>
<evidence type="ECO:0000256" key="5">
    <source>
        <dbReference type="ARBA" id="ARBA00022691"/>
    </source>
</evidence>
<name>A0A7X3SP28_9HYPH</name>
<dbReference type="SUPFAM" id="SSF47757">
    <property type="entry name" value="Chemotaxis receptor methyltransferase CheR, N-terminal domain"/>
    <property type="match status" value="1"/>
</dbReference>
<dbReference type="GO" id="GO:0032259">
    <property type="term" value="P:methylation"/>
    <property type="evidence" value="ECO:0007669"/>
    <property type="project" value="UniProtKB-KW"/>
</dbReference>
<dbReference type="OrthoDB" id="9816309at2"/>
<keyword evidence="8" id="KW-1185">Reference proteome</keyword>
<dbReference type="RefSeq" id="WP_160884271.1">
    <property type="nucleotide sequence ID" value="NZ_WURB01000005.1"/>
</dbReference>
<feature type="domain" description="CheR-type methyltransferase" evidence="6">
    <location>
        <begin position="1"/>
        <end position="271"/>
    </location>
</feature>
<reference evidence="7 8" key="1">
    <citation type="submission" date="2019-12" db="EMBL/GenBank/DDBJ databases">
        <authorList>
            <person name="Yuan C.-G."/>
        </authorList>
    </citation>
    <scope>NUCLEOTIDE SEQUENCE [LARGE SCALE GENOMIC DNA]</scope>
    <source>
        <strain evidence="7 8">KCTC 23863</strain>
    </source>
</reference>
<dbReference type="PROSITE" id="PS50123">
    <property type="entry name" value="CHER"/>
    <property type="match status" value="1"/>
</dbReference>
<dbReference type="GO" id="GO:0008983">
    <property type="term" value="F:protein-glutamate O-methyltransferase activity"/>
    <property type="evidence" value="ECO:0007669"/>
    <property type="project" value="UniProtKB-EC"/>
</dbReference>
<keyword evidence="3" id="KW-0489">Methyltransferase</keyword>
<dbReference type="EMBL" id="WURB01000005">
    <property type="protein sequence ID" value="MXQ11689.1"/>
    <property type="molecule type" value="Genomic_DNA"/>
</dbReference>
<comment type="caution">
    <text evidence="7">The sequence shown here is derived from an EMBL/GenBank/DDBJ whole genome shotgun (WGS) entry which is preliminary data.</text>
</comment>
<dbReference type="Gene3D" id="1.10.155.10">
    <property type="entry name" value="Chemotaxis receptor methyltransferase CheR, N-terminal domain"/>
    <property type="match status" value="1"/>
</dbReference>
<dbReference type="SUPFAM" id="SSF53335">
    <property type="entry name" value="S-adenosyl-L-methionine-dependent methyltransferases"/>
    <property type="match status" value="1"/>
</dbReference>
<dbReference type="SMART" id="SM00138">
    <property type="entry name" value="MeTrc"/>
    <property type="match status" value="1"/>
</dbReference>
<keyword evidence="5" id="KW-0949">S-adenosyl-L-methionine</keyword>
<dbReference type="InterPro" id="IPR000780">
    <property type="entry name" value="CheR_MeTrfase"/>
</dbReference>
<evidence type="ECO:0000256" key="1">
    <source>
        <dbReference type="ARBA" id="ARBA00001541"/>
    </source>
</evidence>
<evidence type="ECO:0000256" key="2">
    <source>
        <dbReference type="ARBA" id="ARBA00012534"/>
    </source>
</evidence>
<dbReference type="InterPro" id="IPR022642">
    <property type="entry name" value="CheR_C"/>
</dbReference>
<dbReference type="PRINTS" id="PR00996">
    <property type="entry name" value="CHERMTFRASE"/>
</dbReference>
<dbReference type="InterPro" id="IPR036804">
    <property type="entry name" value="CheR_N_sf"/>
</dbReference>
<dbReference type="Proteomes" id="UP000436483">
    <property type="component" value="Unassembled WGS sequence"/>
</dbReference>
<organism evidence="7 8">
    <name type="scientific">Microvirga makkahensis</name>
    <dbReference type="NCBI Taxonomy" id="1128670"/>
    <lineage>
        <taxon>Bacteria</taxon>
        <taxon>Pseudomonadati</taxon>
        <taxon>Pseudomonadota</taxon>
        <taxon>Alphaproteobacteria</taxon>
        <taxon>Hyphomicrobiales</taxon>
        <taxon>Methylobacteriaceae</taxon>
        <taxon>Microvirga</taxon>
    </lineage>
</organism>
<dbReference type="InterPro" id="IPR029063">
    <property type="entry name" value="SAM-dependent_MTases_sf"/>
</dbReference>
<dbReference type="EC" id="2.1.1.80" evidence="2"/>
<accession>A0A7X3SP28</accession>
<evidence type="ECO:0000256" key="3">
    <source>
        <dbReference type="ARBA" id="ARBA00022603"/>
    </source>
</evidence>